<gene>
    <name evidence="12" type="ORF">AArc1_5127</name>
</gene>
<feature type="transmembrane region" description="Helical" evidence="11">
    <location>
        <begin position="326"/>
        <end position="347"/>
    </location>
</feature>
<dbReference type="RefSeq" id="WP_117362511.1">
    <property type="nucleotide sequence ID" value="NZ_CP024046.1"/>
</dbReference>
<name>A0A346P9Y3_9EURY</name>
<evidence type="ECO:0000256" key="9">
    <source>
        <dbReference type="ARBA" id="ARBA00064420"/>
    </source>
</evidence>
<dbReference type="Gene3D" id="1.10.3470.10">
    <property type="entry name" value="ABC transporter involved in vitamin B12 uptake, BtuC"/>
    <property type="match status" value="1"/>
</dbReference>
<feature type="transmembrane region" description="Helical" evidence="11">
    <location>
        <begin position="300"/>
        <end position="319"/>
    </location>
</feature>
<keyword evidence="7 11" id="KW-0472">Membrane</keyword>
<keyword evidence="6 11" id="KW-1133">Transmembrane helix</keyword>
<feature type="transmembrane region" description="Helical" evidence="11">
    <location>
        <begin position="169"/>
        <end position="191"/>
    </location>
</feature>
<dbReference type="PANTHER" id="PTHR30472">
    <property type="entry name" value="FERRIC ENTEROBACTIN TRANSPORT SYSTEM PERMEASE PROTEIN"/>
    <property type="match status" value="1"/>
</dbReference>
<protein>
    <recommendedName>
        <fullName evidence="10">Cobalamin import system permease protein BtuC</fullName>
    </recommendedName>
</protein>
<sequence>MTIDTVRPTYDRFVGRKLVFILISSGLLVGTALLAIAAGPTSLNLSEVVDGLIGRGDPTTVTIVRGVRLPQVLAAIVAGAGLSIAGVAMQNVLRNPLGSPFTLGISQAAAFGAAFAIVFFGVGSTTGSDATPVIGNPYVVTLSAFGWSLVSTGVILLLVKYTRASPETLILTGVALGSLFTASLSLVQYFAQDVEVAAIVYWTFGDVGRATWTDLGLMTVVTALGTVYFVYNGWSYTAMNAGDETARSLGVDVEQLRIRGMVIASLVTAFIISFVGIIGFVGLVVPHIVRKVIGGDERFLLPGSVLVGAVLLLASDTIARTVFDPVVLPVGILTSFLGAPLFLYLVITRREYW</sequence>
<dbReference type="PANTHER" id="PTHR30472:SF25">
    <property type="entry name" value="ABC TRANSPORTER PERMEASE PROTEIN MJ0876-RELATED"/>
    <property type="match status" value="1"/>
</dbReference>
<comment type="similarity">
    <text evidence="2">Belongs to the binding-protein-dependent transport system permease family. FecCD subfamily.</text>
</comment>
<dbReference type="AlphaFoldDB" id="A0A346P9Y3"/>
<evidence type="ECO:0000256" key="7">
    <source>
        <dbReference type="ARBA" id="ARBA00023136"/>
    </source>
</evidence>
<feature type="transmembrane region" description="Helical" evidence="11">
    <location>
        <begin position="134"/>
        <end position="157"/>
    </location>
</feature>
<feature type="transmembrane region" description="Helical" evidence="11">
    <location>
        <begin position="72"/>
        <end position="89"/>
    </location>
</feature>
<feature type="transmembrane region" description="Helical" evidence="11">
    <location>
        <begin position="18"/>
        <end position="38"/>
    </location>
</feature>
<dbReference type="SUPFAM" id="SSF81345">
    <property type="entry name" value="ABC transporter involved in vitamin B12 uptake, BtuC"/>
    <property type="match status" value="1"/>
</dbReference>
<dbReference type="Pfam" id="PF01032">
    <property type="entry name" value="FecCD"/>
    <property type="match status" value="1"/>
</dbReference>
<feature type="transmembrane region" description="Helical" evidence="11">
    <location>
        <begin position="101"/>
        <end position="122"/>
    </location>
</feature>
<dbReference type="InterPro" id="IPR000522">
    <property type="entry name" value="ABC_transptr_permease_BtuC"/>
</dbReference>
<evidence type="ECO:0000256" key="10">
    <source>
        <dbReference type="ARBA" id="ARBA00071366"/>
    </source>
</evidence>
<comment type="subcellular location">
    <subcellularLocation>
        <location evidence="1">Cell membrane</location>
        <topology evidence="1">Multi-pass membrane protein</topology>
    </subcellularLocation>
</comment>
<reference evidence="12 13" key="1">
    <citation type="submission" date="2017-10" db="EMBL/GenBank/DDBJ databases">
        <title>Phenotypic and genomic properties of facultatively anaerobic sulfur-reducing natronoarchaea from hypersaline soda lakes.</title>
        <authorList>
            <person name="Sorokin D.Y."/>
            <person name="Kublanov I.V."/>
            <person name="Roman P."/>
            <person name="Sinninghe Damste J.S."/>
            <person name="Golyshin P.N."/>
            <person name="Rojo D."/>
            <person name="Ciordia S."/>
            <person name="Mena Md.C."/>
            <person name="Ferrer M."/>
            <person name="Messina E."/>
            <person name="Smedile F."/>
            <person name="La Spada G."/>
            <person name="La Cono V."/>
            <person name="Yakimov M.M."/>
        </authorList>
    </citation>
    <scope>NUCLEOTIDE SEQUENCE [LARGE SCALE GENOMIC DNA]</scope>
    <source>
        <strain evidence="12 13">AArc1</strain>
        <plasmid evidence="13">paarc1-02</plasmid>
    </source>
</reference>
<feature type="transmembrane region" description="Helical" evidence="11">
    <location>
        <begin position="211"/>
        <end position="231"/>
    </location>
</feature>
<evidence type="ECO:0000256" key="6">
    <source>
        <dbReference type="ARBA" id="ARBA00022989"/>
    </source>
</evidence>
<dbReference type="GO" id="GO:0022857">
    <property type="term" value="F:transmembrane transporter activity"/>
    <property type="evidence" value="ECO:0007669"/>
    <property type="project" value="InterPro"/>
</dbReference>
<dbReference type="GO" id="GO:0005886">
    <property type="term" value="C:plasma membrane"/>
    <property type="evidence" value="ECO:0007669"/>
    <property type="project" value="UniProtKB-SubCell"/>
</dbReference>
<proteinExistence type="inferred from homology"/>
<dbReference type="InterPro" id="IPR037294">
    <property type="entry name" value="ABC_BtuC-like"/>
</dbReference>
<comment type="function">
    <text evidence="8">Required for corrinoid utilization. Probably part of the ABC transporter complex BtuCDF involved in cobalamin (vitamin B12) import. Probably involved in the translocation of the substrate across the membrane.</text>
</comment>
<evidence type="ECO:0000256" key="1">
    <source>
        <dbReference type="ARBA" id="ARBA00004651"/>
    </source>
</evidence>
<dbReference type="FunFam" id="1.10.3470.10:FF:000001">
    <property type="entry name" value="Vitamin B12 ABC transporter permease BtuC"/>
    <property type="match status" value="1"/>
</dbReference>
<evidence type="ECO:0000256" key="2">
    <source>
        <dbReference type="ARBA" id="ARBA00007935"/>
    </source>
</evidence>
<dbReference type="KEGG" id="nan:AArc1_5127"/>
<geneLocation type="plasmid" evidence="13">
    <name>paarc1-02</name>
</geneLocation>
<dbReference type="GeneID" id="37636802"/>
<evidence type="ECO:0000256" key="4">
    <source>
        <dbReference type="ARBA" id="ARBA00022475"/>
    </source>
</evidence>
<dbReference type="EMBL" id="CP024046">
    <property type="protein sequence ID" value="AXR76328.1"/>
    <property type="molecule type" value="Genomic_DNA"/>
</dbReference>
<evidence type="ECO:0000256" key="8">
    <source>
        <dbReference type="ARBA" id="ARBA00053891"/>
    </source>
</evidence>
<keyword evidence="12" id="KW-0614">Plasmid</keyword>
<evidence type="ECO:0000313" key="12">
    <source>
        <dbReference type="EMBL" id="AXR76328.1"/>
    </source>
</evidence>
<accession>A0A346P9Y3</accession>
<evidence type="ECO:0000256" key="5">
    <source>
        <dbReference type="ARBA" id="ARBA00022692"/>
    </source>
</evidence>
<dbReference type="GO" id="GO:0033214">
    <property type="term" value="P:siderophore-iron import into cell"/>
    <property type="evidence" value="ECO:0007669"/>
    <property type="project" value="TreeGrafter"/>
</dbReference>
<feature type="transmembrane region" description="Helical" evidence="11">
    <location>
        <begin position="262"/>
        <end position="288"/>
    </location>
</feature>
<evidence type="ECO:0000256" key="3">
    <source>
        <dbReference type="ARBA" id="ARBA00022448"/>
    </source>
</evidence>
<dbReference type="CDD" id="cd06550">
    <property type="entry name" value="TM_ABC_iron-siderophores_like"/>
    <property type="match status" value="1"/>
</dbReference>
<dbReference type="Proteomes" id="UP000258707">
    <property type="component" value="Plasmid pAArc1-02"/>
</dbReference>
<comment type="subunit">
    <text evidence="9">The complex is composed of two ATP-binding proteins (BtuD), two transmembrane proteins (BtuC) and a solute-binding protein (BtuF).</text>
</comment>
<organism evidence="12 13">
    <name type="scientific">Natrarchaeobaculum sulfurireducens</name>
    <dbReference type="NCBI Taxonomy" id="2044521"/>
    <lineage>
        <taxon>Archaea</taxon>
        <taxon>Methanobacteriati</taxon>
        <taxon>Methanobacteriota</taxon>
        <taxon>Stenosarchaea group</taxon>
        <taxon>Halobacteria</taxon>
        <taxon>Halobacteriales</taxon>
        <taxon>Natrialbaceae</taxon>
        <taxon>Natrarchaeobaculum</taxon>
    </lineage>
</organism>
<evidence type="ECO:0000313" key="13">
    <source>
        <dbReference type="Proteomes" id="UP000258707"/>
    </source>
</evidence>
<keyword evidence="3" id="KW-0813">Transport</keyword>
<evidence type="ECO:0000256" key="11">
    <source>
        <dbReference type="SAM" id="Phobius"/>
    </source>
</evidence>
<keyword evidence="5 11" id="KW-0812">Transmembrane</keyword>
<keyword evidence="4" id="KW-1003">Cell membrane</keyword>